<dbReference type="PANTHER" id="PTHR33976:SF2">
    <property type="entry name" value="GLYCOPROTEIN MEMBRANE GPI-ANCHORED"/>
    <property type="match status" value="1"/>
</dbReference>
<evidence type="ECO:0000313" key="3">
    <source>
        <dbReference type="Proteomes" id="UP000235220"/>
    </source>
</evidence>
<evidence type="ECO:0000313" key="4">
    <source>
        <dbReference type="RefSeq" id="XP_035551488.1"/>
    </source>
</evidence>
<accession>A0A6P9F6I9</accession>
<dbReference type="InParanoid" id="A0A6P9F6I9"/>
<keyword evidence="3" id="KW-1185">Reference proteome</keyword>
<dbReference type="PANTHER" id="PTHR33976">
    <property type="entry name" value="OS07G0645000 PROTEIN"/>
    <property type="match status" value="1"/>
</dbReference>
<keyword evidence="1" id="KW-1133">Transmembrane helix</keyword>
<evidence type="ECO:0000256" key="1">
    <source>
        <dbReference type="SAM" id="Phobius"/>
    </source>
</evidence>
<proteinExistence type="predicted"/>
<name>A0A6P9F6I9_JUGRE</name>
<dbReference type="InterPro" id="IPR059083">
    <property type="entry name" value="At5g19230_dom"/>
</dbReference>
<dbReference type="RefSeq" id="XP_035551488.1">
    <property type="nucleotide sequence ID" value="XM_035695595.1"/>
</dbReference>
<dbReference type="InterPro" id="IPR045285">
    <property type="entry name" value="At5g19230-like"/>
</dbReference>
<sequence length="274" mass="30094">VSLKNGKADCLAHEIADELEDEPCTSSTNGMSIVPSSNTQLYDLPKHTDDRMQDQRAQISQLVAAEAMAAFLKLGLPIIILLILHGMPFLSYSDGCGDDKEEKQLFKDINSYRKSVLNLPVFIPNAKAACLADKIADELKKDKPCLDAHSYRYTPDTNRRLNSAFKDFDKLLRRCHINVSTTADGAILPVCVAKLDETTVLNNYRNSQYGRYLKDSNFTHAGIGSDDDWIVVILSTNTSTGSFSGAPISLAPSFLVMVIASLFSCLLLINIVSV</sequence>
<evidence type="ECO:0000259" key="2">
    <source>
        <dbReference type="Pfam" id="PF25884"/>
    </source>
</evidence>
<dbReference type="AlphaFoldDB" id="A0A6P9F6I9"/>
<feature type="non-terminal residue" evidence="4">
    <location>
        <position position="1"/>
    </location>
</feature>
<organism evidence="3 4">
    <name type="scientific">Juglans regia</name>
    <name type="common">English walnut</name>
    <dbReference type="NCBI Taxonomy" id="51240"/>
    <lineage>
        <taxon>Eukaryota</taxon>
        <taxon>Viridiplantae</taxon>
        <taxon>Streptophyta</taxon>
        <taxon>Embryophyta</taxon>
        <taxon>Tracheophyta</taxon>
        <taxon>Spermatophyta</taxon>
        <taxon>Magnoliopsida</taxon>
        <taxon>eudicotyledons</taxon>
        <taxon>Gunneridae</taxon>
        <taxon>Pentapetalae</taxon>
        <taxon>rosids</taxon>
        <taxon>fabids</taxon>
        <taxon>Fagales</taxon>
        <taxon>Juglandaceae</taxon>
        <taxon>Juglans</taxon>
    </lineage>
</organism>
<keyword evidence="1" id="KW-0472">Membrane</keyword>
<keyword evidence="1" id="KW-0812">Transmembrane</keyword>
<dbReference type="Proteomes" id="UP000235220">
    <property type="component" value="Chromosome 11"/>
</dbReference>
<gene>
    <name evidence="4" type="primary">LOC108983823</name>
</gene>
<dbReference type="GeneID" id="108983823"/>
<dbReference type="KEGG" id="jre:108983823"/>
<feature type="domain" description="Uncharacterized GPI-anchored protein At5g19230-like" evidence="2">
    <location>
        <begin position="102"/>
        <end position="234"/>
    </location>
</feature>
<feature type="transmembrane region" description="Helical" evidence="1">
    <location>
        <begin position="62"/>
        <end position="84"/>
    </location>
</feature>
<protein>
    <submittedName>
        <fullName evidence="4">Uncharacterized GPI-anchored protein At5g19250-like</fullName>
    </submittedName>
</protein>
<reference evidence="4" key="1">
    <citation type="submission" date="2025-08" db="UniProtKB">
        <authorList>
            <consortium name="RefSeq"/>
        </authorList>
    </citation>
    <scope>IDENTIFICATION</scope>
    <source>
        <tissue evidence="4">Leaves</tissue>
    </source>
</reference>
<dbReference type="OrthoDB" id="10359139at2759"/>
<feature type="transmembrane region" description="Helical" evidence="1">
    <location>
        <begin position="250"/>
        <end position="272"/>
    </location>
</feature>
<feature type="domain" description="Uncharacterized GPI-anchored protein At5g19230-like" evidence="2">
    <location>
        <begin position="4"/>
        <end position="48"/>
    </location>
</feature>
<dbReference type="Pfam" id="PF25884">
    <property type="entry name" value="At5g19230"/>
    <property type="match status" value="2"/>
</dbReference>